<organism evidence="3 4">
    <name type="scientific">Tachysurus vachellii</name>
    <name type="common">Darkbarbel catfish</name>
    <name type="synonym">Pelteobagrus vachellii</name>
    <dbReference type="NCBI Taxonomy" id="175792"/>
    <lineage>
        <taxon>Eukaryota</taxon>
        <taxon>Metazoa</taxon>
        <taxon>Chordata</taxon>
        <taxon>Craniata</taxon>
        <taxon>Vertebrata</taxon>
        <taxon>Euteleostomi</taxon>
        <taxon>Actinopterygii</taxon>
        <taxon>Neopterygii</taxon>
        <taxon>Teleostei</taxon>
        <taxon>Ostariophysi</taxon>
        <taxon>Siluriformes</taxon>
        <taxon>Bagridae</taxon>
        <taxon>Tachysurus</taxon>
    </lineage>
</organism>
<reference evidence="3" key="1">
    <citation type="submission" date="2023-08" db="EMBL/GenBank/DDBJ databases">
        <title>Pelteobagrus vachellii genome.</title>
        <authorList>
            <person name="Liu H."/>
        </authorList>
    </citation>
    <scope>NUCLEOTIDE SEQUENCE</scope>
    <source>
        <strain evidence="3">PRFRI_2022a</strain>
        <tissue evidence="3">Muscle</tissue>
    </source>
</reference>
<keyword evidence="2" id="KW-0472">Membrane</keyword>
<proteinExistence type="predicted"/>
<evidence type="ECO:0000256" key="2">
    <source>
        <dbReference type="SAM" id="Phobius"/>
    </source>
</evidence>
<gene>
    <name evidence="3" type="ORF">Q7C36_023085</name>
</gene>
<keyword evidence="2" id="KW-0812">Transmembrane</keyword>
<evidence type="ECO:0000313" key="4">
    <source>
        <dbReference type="Proteomes" id="UP001187315"/>
    </source>
</evidence>
<sequence>MVRLKIPDINMPSHVKSQFEEVEEEQKRFRLKRRKNLYRLRVAGICIRDAINCVNKFSVNMATCPHANEPCSVPIELESGKYQEHSGRLPGNNPHTGENGSHEIRQNETLLRRNGWRDDVMLVSTLLTTIYAAAATIIANTEQQRRTWRPCADRPSDEEL</sequence>
<dbReference type="Proteomes" id="UP001187315">
    <property type="component" value="Unassembled WGS sequence"/>
</dbReference>
<keyword evidence="2" id="KW-1133">Transmembrane helix</keyword>
<comment type="caution">
    <text evidence="3">The sequence shown here is derived from an EMBL/GenBank/DDBJ whole genome shotgun (WGS) entry which is preliminary data.</text>
</comment>
<dbReference type="AlphaFoldDB" id="A0AA88IIY0"/>
<evidence type="ECO:0000256" key="1">
    <source>
        <dbReference type="SAM" id="MobiDB-lite"/>
    </source>
</evidence>
<accession>A0AA88IIY0</accession>
<evidence type="ECO:0000313" key="3">
    <source>
        <dbReference type="EMBL" id="KAK2814819.1"/>
    </source>
</evidence>
<feature type="transmembrane region" description="Helical" evidence="2">
    <location>
        <begin position="120"/>
        <end position="139"/>
    </location>
</feature>
<name>A0AA88IIY0_TACVA</name>
<dbReference type="EMBL" id="JAVHJS010000026">
    <property type="protein sequence ID" value="KAK2814819.1"/>
    <property type="molecule type" value="Genomic_DNA"/>
</dbReference>
<feature type="region of interest" description="Disordered" evidence="1">
    <location>
        <begin position="83"/>
        <end position="104"/>
    </location>
</feature>
<protein>
    <submittedName>
        <fullName evidence="3">Uncharacterized protein</fullName>
    </submittedName>
</protein>
<keyword evidence="4" id="KW-1185">Reference proteome</keyword>